<reference evidence="1" key="1">
    <citation type="submission" date="2021-10" db="EMBL/GenBank/DDBJ databases">
        <title>Melipona bicolor Genome sequencing and assembly.</title>
        <authorList>
            <person name="Araujo N.S."/>
            <person name="Arias M.C."/>
        </authorList>
    </citation>
    <scope>NUCLEOTIDE SEQUENCE</scope>
    <source>
        <strain evidence="1">USP_2M_L1-L4_2017</strain>
        <tissue evidence="1">Whole body</tissue>
    </source>
</reference>
<gene>
    <name evidence="1" type="ORF">K0M31_009376</name>
</gene>
<dbReference type="EMBL" id="JAHYIQ010000023">
    <property type="protein sequence ID" value="KAK1122150.1"/>
    <property type="molecule type" value="Genomic_DNA"/>
</dbReference>
<evidence type="ECO:0000313" key="2">
    <source>
        <dbReference type="Proteomes" id="UP001177670"/>
    </source>
</evidence>
<proteinExistence type="predicted"/>
<evidence type="ECO:0000313" key="1">
    <source>
        <dbReference type="EMBL" id="KAK1122150.1"/>
    </source>
</evidence>
<sequence>MRKIFKFVASYFRGGLTQDTFYQVDLEVIRRRQASFAMKATLMGMKNSSKELSSELDAVGESCYGECRGICNREISRGASLDPLKIFWTPLLRFSCATCIRRMLE</sequence>
<protein>
    <submittedName>
        <fullName evidence="1">Uncharacterized protein</fullName>
    </submittedName>
</protein>
<organism evidence="1 2">
    <name type="scientific">Melipona bicolor</name>
    <dbReference type="NCBI Taxonomy" id="60889"/>
    <lineage>
        <taxon>Eukaryota</taxon>
        <taxon>Metazoa</taxon>
        <taxon>Ecdysozoa</taxon>
        <taxon>Arthropoda</taxon>
        <taxon>Hexapoda</taxon>
        <taxon>Insecta</taxon>
        <taxon>Pterygota</taxon>
        <taxon>Neoptera</taxon>
        <taxon>Endopterygota</taxon>
        <taxon>Hymenoptera</taxon>
        <taxon>Apocrita</taxon>
        <taxon>Aculeata</taxon>
        <taxon>Apoidea</taxon>
        <taxon>Anthophila</taxon>
        <taxon>Apidae</taxon>
        <taxon>Melipona</taxon>
    </lineage>
</organism>
<name>A0AA40KJ04_9HYME</name>
<dbReference type="AlphaFoldDB" id="A0AA40KJ04"/>
<keyword evidence="2" id="KW-1185">Reference proteome</keyword>
<comment type="caution">
    <text evidence="1">The sequence shown here is derived from an EMBL/GenBank/DDBJ whole genome shotgun (WGS) entry which is preliminary data.</text>
</comment>
<dbReference type="Proteomes" id="UP001177670">
    <property type="component" value="Unassembled WGS sequence"/>
</dbReference>
<accession>A0AA40KJ04</accession>